<keyword evidence="2" id="KW-0436">Ligase</keyword>
<feature type="transmembrane region" description="Helical" evidence="1">
    <location>
        <begin position="12"/>
        <end position="34"/>
    </location>
</feature>
<gene>
    <name evidence="2" type="ORF">GGQ61_003210</name>
</gene>
<accession>A0A840A5G5</accession>
<dbReference type="GO" id="GO:0016874">
    <property type="term" value="F:ligase activity"/>
    <property type="evidence" value="ECO:0007669"/>
    <property type="project" value="UniProtKB-KW"/>
</dbReference>
<sequence length="117" mass="12247">MRQPAVSHGFAELYLHGATLVALAPACLVAVGVIAPKLGLMSEGVGVGLVAMEWAPHVALASVAAGFFGVLVAMLAGFSKFWLRALLVLAITTATLFAYVWDREGRQPTAEVQAALR</sequence>
<evidence type="ECO:0000313" key="3">
    <source>
        <dbReference type="Proteomes" id="UP000530564"/>
    </source>
</evidence>
<dbReference type="EMBL" id="JACIDK010000004">
    <property type="protein sequence ID" value="MBB3892477.1"/>
    <property type="molecule type" value="Genomic_DNA"/>
</dbReference>
<feature type="transmembrane region" description="Helical" evidence="1">
    <location>
        <begin position="54"/>
        <end position="74"/>
    </location>
</feature>
<reference evidence="2 3" key="1">
    <citation type="submission" date="2020-08" db="EMBL/GenBank/DDBJ databases">
        <title>Genomic Encyclopedia of Type Strains, Phase IV (KMG-IV): sequencing the most valuable type-strain genomes for metagenomic binning, comparative biology and taxonomic classification.</title>
        <authorList>
            <person name="Goeker M."/>
        </authorList>
    </citation>
    <scope>NUCLEOTIDE SEQUENCE [LARGE SCALE GENOMIC DNA]</scope>
    <source>
        <strain evidence="2 3">DSM 21793</strain>
    </source>
</reference>
<evidence type="ECO:0000256" key="1">
    <source>
        <dbReference type="SAM" id="Phobius"/>
    </source>
</evidence>
<comment type="caution">
    <text evidence="2">The sequence shown here is derived from an EMBL/GenBank/DDBJ whole genome shotgun (WGS) entry which is preliminary data.</text>
</comment>
<feature type="transmembrane region" description="Helical" evidence="1">
    <location>
        <begin position="81"/>
        <end position="101"/>
    </location>
</feature>
<dbReference type="EC" id="6.2.1.-" evidence="2"/>
<dbReference type="Proteomes" id="UP000530564">
    <property type="component" value="Unassembled WGS sequence"/>
</dbReference>
<keyword evidence="1" id="KW-1133">Transmembrane helix</keyword>
<keyword evidence="3" id="KW-1185">Reference proteome</keyword>
<protein>
    <submittedName>
        <fullName evidence="2">Fatty-acyl-CoA synthase</fullName>
        <ecNumber evidence="2">6.2.1.-</ecNumber>
    </submittedName>
</protein>
<name>A0A840A5G5_9CAUL</name>
<keyword evidence="1" id="KW-0812">Transmembrane</keyword>
<proteinExistence type="predicted"/>
<keyword evidence="1" id="KW-0472">Membrane</keyword>
<dbReference type="RefSeq" id="WP_183774763.1">
    <property type="nucleotide sequence ID" value="NZ_JACIDK010000004.1"/>
</dbReference>
<dbReference type="AlphaFoldDB" id="A0A840A5G5"/>
<evidence type="ECO:0000313" key="2">
    <source>
        <dbReference type="EMBL" id="MBB3892477.1"/>
    </source>
</evidence>
<organism evidence="2 3">
    <name type="scientific">Phenylobacterium haematophilum</name>
    <dbReference type="NCBI Taxonomy" id="98513"/>
    <lineage>
        <taxon>Bacteria</taxon>
        <taxon>Pseudomonadati</taxon>
        <taxon>Pseudomonadota</taxon>
        <taxon>Alphaproteobacteria</taxon>
        <taxon>Caulobacterales</taxon>
        <taxon>Caulobacteraceae</taxon>
        <taxon>Phenylobacterium</taxon>
    </lineage>
</organism>